<organism evidence="8 9">
    <name type="scientific">Luteolibacter algae</name>
    <dbReference type="NCBI Taxonomy" id="454151"/>
    <lineage>
        <taxon>Bacteria</taxon>
        <taxon>Pseudomonadati</taxon>
        <taxon>Verrucomicrobiota</taxon>
        <taxon>Verrucomicrobiia</taxon>
        <taxon>Verrucomicrobiales</taxon>
        <taxon>Verrucomicrobiaceae</taxon>
        <taxon>Luteolibacter</taxon>
    </lineage>
</organism>
<protein>
    <submittedName>
        <fullName evidence="8">Cytochrome c biogenesis protein ResB</fullName>
    </submittedName>
</protein>
<keyword evidence="2 6" id="KW-0812">Transmembrane</keyword>
<keyword evidence="3" id="KW-0201">Cytochrome c-type biogenesis</keyword>
<evidence type="ECO:0000313" key="8">
    <source>
        <dbReference type="EMBL" id="MFD2256096.1"/>
    </source>
</evidence>
<keyword evidence="9" id="KW-1185">Reference proteome</keyword>
<evidence type="ECO:0000256" key="2">
    <source>
        <dbReference type="ARBA" id="ARBA00022692"/>
    </source>
</evidence>
<dbReference type="EMBL" id="JBHUIT010000003">
    <property type="protein sequence ID" value="MFD2256096.1"/>
    <property type="molecule type" value="Genomic_DNA"/>
</dbReference>
<dbReference type="RefSeq" id="WP_386819030.1">
    <property type="nucleotide sequence ID" value="NZ_JBHUIT010000003.1"/>
</dbReference>
<keyword evidence="4 6" id="KW-1133">Transmembrane helix</keyword>
<evidence type="ECO:0000256" key="1">
    <source>
        <dbReference type="ARBA" id="ARBA00004141"/>
    </source>
</evidence>
<keyword evidence="5 6" id="KW-0472">Membrane</keyword>
<evidence type="ECO:0000256" key="4">
    <source>
        <dbReference type="ARBA" id="ARBA00022989"/>
    </source>
</evidence>
<dbReference type="InterPro" id="IPR023494">
    <property type="entry name" value="Cyt_c_bgen_Ccs1/CcsB/ResB"/>
</dbReference>
<evidence type="ECO:0000313" key="9">
    <source>
        <dbReference type="Proteomes" id="UP001597375"/>
    </source>
</evidence>
<comment type="caution">
    <text evidence="8">The sequence shown here is derived from an EMBL/GenBank/DDBJ whole genome shotgun (WGS) entry which is preliminary data.</text>
</comment>
<gene>
    <name evidence="8" type="ORF">ACFSSA_05350</name>
</gene>
<accession>A0ABW5D7U4</accession>
<sequence length="389" mass="44036">MTSTLRNSCRFLSSLRLTVTLLALSMLLIFIATIMQVELGIHEVQLRYFRAWYAWWDIIPGDKKFSIPLPGGIVLGGLLVINLLAAHTARFKLRWEKAGMILIHSGVLLLLLGEFFTGILGREAQMSINEGETKNYSTFPRDVELVVIEPSGENEETVTAIPQGRLHSGAVFPMKGFSVKLHTFYRNSEILPETADVSAFDKTRATDGLGKFFAMRGTPRETAMDRRDLSSAFVDIVKDDGTSIGRWLLSNALKGDQAFEIDGKTWKMSIRQHRLYHPFSIKLLDFSHDRYLGTNVPKNFSSKIRILNPETGEDREDLIYMNHPLRYQGLTFYQSGFDNNDETSIFQVVRNPAWTLPYIACAMVAIGLLWVFSQHLFKAIARRKAIPAP</sequence>
<evidence type="ECO:0000256" key="5">
    <source>
        <dbReference type="ARBA" id="ARBA00023136"/>
    </source>
</evidence>
<proteinExistence type="predicted"/>
<feature type="transmembrane region" description="Helical" evidence="6">
    <location>
        <begin position="354"/>
        <end position="373"/>
    </location>
</feature>
<feature type="transmembrane region" description="Helical" evidence="6">
    <location>
        <begin position="65"/>
        <end position="86"/>
    </location>
</feature>
<comment type="subcellular location">
    <subcellularLocation>
        <location evidence="1">Membrane</location>
        <topology evidence="1">Multi-pass membrane protein</topology>
    </subcellularLocation>
</comment>
<evidence type="ECO:0000259" key="7">
    <source>
        <dbReference type="Pfam" id="PF05140"/>
    </source>
</evidence>
<evidence type="ECO:0000256" key="6">
    <source>
        <dbReference type="SAM" id="Phobius"/>
    </source>
</evidence>
<feature type="transmembrane region" description="Helical" evidence="6">
    <location>
        <begin position="98"/>
        <end position="120"/>
    </location>
</feature>
<dbReference type="Proteomes" id="UP001597375">
    <property type="component" value="Unassembled WGS sequence"/>
</dbReference>
<name>A0ABW5D7U4_9BACT</name>
<feature type="domain" description="ResB-like" evidence="7">
    <location>
        <begin position="277"/>
        <end position="341"/>
    </location>
</feature>
<dbReference type="InterPro" id="IPR007816">
    <property type="entry name" value="ResB-like_domain"/>
</dbReference>
<evidence type="ECO:0000256" key="3">
    <source>
        <dbReference type="ARBA" id="ARBA00022748"/>
    </source>
</evidence>
<reference evidence="9" key="1">
    <citation type="journal article" date="2019" name="Int. J. Syst. Evol. Microbiol.">
        <title>The Global Catalogue of Microorganisms (GCM) 10K type strain sequencing project: providing services to taxonomists for standard genome sequencing and annotation.</title>
        <authorList>
            <consortium name="The Broad Institute Genomics Platform"/>
            <consortium name="The Broad Institute Genome Sequencing Center for Infectious Disease"/>
            <person name="Wu L."/>
            <person name="Ma J."/>
        </authorList>
    </citation>
    <scope>NUCLEOTIDE SEQUENCE [LARGE SCALE GENOMIC DNA]</scope>
    <source>
        <strain evidence="9">CGMCC 4.7106</strain>
    </source>
</reference>
<feature type="transmembrane region" description="Helical" evidence="6">
    <location>
        <begin position="21"/>
        <end position="41"/>
    </location>
</feature>
<dbReference type="PANTHER" id="PTHR31566">
    <property type="entry name" value="CYTOCHROME C BIOGENESIS PROTEIN CCS1, CHLOROPLASTIC"/>
    <property type="match status" value="1"/>
</dbReference>
<dbReference type="Pfam" id="PF05140">
    <property type="entry name" value="ResB"/>
    <property type="match status" value="1"/>
</dbReference>